<keyword evidence="3" id="KW-1185">Reference proteome</keyword>
<dbReference type="Proteomes" id="UP000620124">
    <property type="component" value="Unassembled WGS sequence"/>
</dbReference>
<dbReference type="EMBL" id="JACAZI010000009">
    <property type="protein sequence ID" value="KAF7352185.1"/>
    <property type="molecule type" value="Genomic_DNA"/>
</dbReference>
<feature type="region of interest" description="Disordered" evidence="1">
    <location>
        <begin position="1"/>
        <end position="136"/>
    </location>
</feature>
<feature type="compositionally biased region" description="Basic and acidic residues" evidence="1">
    <location>
        <begin position="116"/>
        <end position="129"/>
    </location>
</feature>
<comment type="caution">
    <text evidence="2">The sequence shown here is derived from an EMBL/GenBank/DDBJ whole genome shotgun (WGS) entry which is preliminary data.</text>
</comment>
<accession>A0A8H6Y184</accession>
<reference evidence="2" key="1">
    <citation type="submission" date="2020-05" db="EMBL/GenBank/DDBJ databases">
        <title>Mycena genomes resolve the evolution of fungal bioluminescence.</title>
        <authorList>
            <person name="Tsai I.J."/>
        </authorList>
    </citation>
    <scope>NUCLEOTIDE SEQUENCE</scope>
    <source>
        <strain evidence="2">CCC161011</strain>
    </source>
</reference>
<evidence type="ECO:0000256" key="1">
    <source>
        <dbReference type="SAM" id="MobiDB-lite"/>
    </source>
</evidence>
<name>A0A8H6Y184_9AGAR</name>
<gene>
    <name evidence="2" type="ORF">MVEN_01181700</name>
</gene>
<evidence type="ECO:0000313" key="3">
    <source>
        <dbReference type="Proteomes" id="UP000620124"/>
    </source>
</evidence>
<feature type="compositionally biased region" description="Polar residues" evidence="1">
    <location>
        <begin position="87"/>
        <end position="103"/>
    </location>
</feature>
<dbReference type="OrthoDB" id="2746456at2759"/>
<protein>
    <recommendedName>
        <fullName evidence="4">BTB domain-containing protein</fullName>
    </recommendedName>
</protein>
<feature type="region of interest" description="Disordered" evidence="1">
    <location>
        <begin position="187"/>
        <end position="245"/>
    </location>
</feature>
<feature type="compositionally biased region" description="Low complexity" evidence="1">
    <location>
        <begin position="66"/>
        <end position="77"/>
    </location>
</feature>
<feature type="compositionally biased region" description="Low complexity" evidence="1">
    <location>
        <begin position="200"/>
        <end position="211"/>
    </location>
</feature>
<organism evidence="2 3">
    <name type="scientific">Mycena venus</name>
    <dbReference type="NCBI Taxonomy" id="2733690"/>
    <lineage>
        <taxon>Eukaryota</taxon>
        <taxon>Fungi</taxon>
        <taxon>Dikarya</taxon>
        <taxon>Basidiomycota</taxon>
        <taxon>Agaricomycotina</taxon>
        <taxon>Agaricomycetes</taxon>
        <taxon>Agaricomycetidae</taxon>
        <taxon>Agaricales</taxon>
        <taxon>Marasmiineae</taxon>
        <taxon>Mycenaceae</taxon>
        <taxon>Mycena</taxon>
    </lineage>
</organism>
<sequence>MSEAVSPSESQDTVSQMLTTVAANTEPPSPAEDNSEFRLVGPSSSATVHQDAAGDPADPLASSDGTSPATPVTTSSTIHSEADQDAGTETTSGSYPGNPQVSFGSAFPQLSPPLEPVKDRYVEDVRPLSDDEEDDLPILENLLAETRPDYIQVPPRLSQMPRIKTEETVSNIKLQSHGAREHVVIDLTGSSPSPQPPKTQQPSESPSVPQPTASPARTRRKHTPSVLPSDLGSPPAKRSKTASTVTLARKHEVHWALDGNVVIQIQDTNPWFSGLFDDEKVTGGEHVEESEDGSTPMYILSLPTLTAKDFTRLLDAFDHAIIYVHEDPSFSRIAGILRAATLLSFPDYRDWAIRLLEDRWSPALADLSPERILHATESVLLARSCDVSSILKRTMYELVRLAGYGQTNRDVALSTQDLRALVTAREHLTGAWMQTMSPYSQDLMTCASTYAPVAVNGAAPAPAPAPAAPCTTTEPLLSAKAHQKLVHQSGIADDYLYDPLCGLQALVEADWAAEGFCEACVKRRREAWASRRERIWEDLNVWLGL</sequence>
<feature type="region of interest" description="Disordered" evidence="1">
    <location>
        <begin position="144"/>
        <end position="163"/>
    </location>
</feature>
<proteinExistence type="predicted"/>
<feature type="compositionally biased region" description="Polar residues" evidence="1">
    <location>
        <begin position="1"/>
        <end position="23"/>
    </location>
</feature>
<dbReference type="AlphaFoldDB" id="A0A8H6Y184"/>
<evidence type="ECO:0008006" key="4">
    <source>
        <dbReference type="Google" id="ProtNLM"/>
    </source>
</evidence>
<evidence type="ECO:0000313" key="2">
    <source>
        <dbReference type="EMBL" id="KAF7352185.1"/>
    </source>
</evidence>